<sequence>MQTDNQLYMRSFLDLPERTQNLAKLKFEVKMLTDTMEHILHDILHVGNFTDSLNLISNMKKLQEIQNMTMNNSRERKWLFESMLKQLKTRDGEDIYPGDVADYVDEVLYEKMNRKLEKRYHKSVINSKMDQTWQRVYLNETQLLEIINDYRSKYQYEIAASMSIKDANEQLIHSIDPYSENKVALLRAALLLNVITRYRNELKILMITVPVHVFPPWTLFSWSLQQFRNRMATDIPSYLDAFEANSDEVKNMAKINAELATLIGIGNFFIEDILGFGVDFSDSMIAIRNMKSLLHIENQYFKEYQEKSKTLSWMYEKLESYDLIVTGERSFSSNHMRMNFEEDDSDLEEDIINHWTNTEVENRYRRAYLKLQKKQIEQKTQNAEDLLLTNISNYIYKYQNEESAFRSIKHVNQNIINVCITFTIRLEILWLIFEENNIAFFI</sequence>
<evidence type="ECO:0000313" key="1">
    <source>
        <dbReference type="EMBL" id="CAD7079198.1"/>
    </source>
</evidence>
<keyword evidence="2" id="KW-1185">Reference proteome</keyword>
<protein>
    <submittedName>
        <fullName evidence="1">Uncharacterized protein</fullName>
    </submittedName>
</protein>
<name>A0A7R8UEA3_HERIL</name>
<organism evidence="1 2">
    <name type="scientific">Hermetia illucens</name>
    <name type="common">Black soldier fly</name>
    <dbReference type="NCBI Taxonomy" id="343691"/>
    <lineage>
        <taxon>Eukaryota</taxon>
        <taxon>Metazoa</taxon>
        <taxon>Ecdysozoa</taxon>
        <taxon>Arthropoda</taxon>
        <taxon>Hexapoda</taxon>
        <taxon>Insecta</taxon>
        <taxon>Pterygota</taxon>
        <taxon>Neoptera</taxon>
        <taxon>Endopterygota</taxon>
        <taxon>Diptera</taxon>
        <taxon>Brachycera</taxon>
        <taxon>Stratiomyomorpha</taxon>
        <taxon>Stratiomyidae</taxon>
        <taxon>Hermetiinae</taxon>
        <taxon>Hermetia</taxon>
    </lineage>
</organism>
<accession>A0A7R8UEA3</accession>
<dbReference type="InParanoid" id="A0A7R8UEA3"/>
<dbReference type="AlphaFoldDB" id="A0A7R8UEA3"/>
<gene>
    <name evidence="1" type="ORF">HERILL_LOCUS2427</name>
</gene>
<proteinExistence type="predicted"/>
<dbReference type="EMBL" id="LR899009">
    <property type="protein sequence ID" value="CAD7079198.1"/>
    <property type="molecule type" value="Genomic_DNA"/>
</dbReference>
<reference evidence="1 2" key="1">
    <citation type="submission" date="2020-11" db="EMBL/GenBank/DDBJ databases">
        <authorList>
            <person name="Wallbank WR R."/>
            <person name="Pardo Diaz C."/>
            <person name="Kozak K."/>
            <person name="Martin S."/>
            <person name="Jiggins C."/>
            <person name="Moest M."/>
            <person name="Warren A I."/>
            <person name="Generalovic N T."/>
            <person name="Byers J.R.P. K."/>
            <person name="Montejo-Kovacevich G."/>
            <person name="Yen C E."/>
        </authorList>
    </citation>
    <scope>NUCLEOTIDE SEQUENCE [LARGE SCALE GENOMIC DNA]</scope>
</reference>
<dbReference type="Proteomes" id="UP000594454">
    <property type="component" value="Chromosome 1"/>
</dbReference>
<dbReference type="OrthoDB" id="8091929at2759"/>
<evidence type="ECO:0000313" key="2">
    <source>
        <dbReference type="Proteomes" id="UP000594454"/>
    </source>
</evidence>